<reference evidence="2 3" key="1">
    <citation type="submission" date="2019-03" db="EMBL/GenBank/DDBJ databases">
        <title>Deep-cultivation of Planctomycetes and their phenomic and genomic characterization uncovers novel biology.</title>
        <authorList>
            <person name="Wiegand S."/>
            <person name="Jogler M."/>
            <person name="Boedeker C."/>
            <person name="Pinto D."/>
            <person name="Vollmers J."/>
            <person name="Rivas-Marin E."/>
            <person name="Kohn T."/>
            <person name="Peeters S.H."/>
            <person name="Heuer A."/>
            <person name="Rast P."/>
            <person name="Oberbeckmann S."/>
            <person name="Bunk B."/>
            <person name="Jeske O."/>
            <person name="Meyerdierks A."/>
            <person name="Storesund J.E."/>
            <person name="Kallscheuer N."/>
            <person name="Luecker S."/>
            <person name="Lage O.M."/>
            <person name="Pohl T."/>
            <person name="Merkel B.J."/>
            <person name="Hornburger P."/>
            <person name="Mueller R.-W."/>
            <person name="Bruemmer F."/>
            <person name="Labrenz M."/>
            <person name="Spormann A.M."/>
            <person name="Op den Camp H."/>
            <person name="Overmann J."/>
            <person name="Amann R."/>
            <person name="Jetten M.S.M."/>
            <person name="Mascher T."/>
            <person name="Medema M.H."/>
            <person name="Devos D.P."/>
            <person name="Kaster A.-K."/>
            <person name="Ovreas L."/>
            <person name="Rohde M."/>
            <person name="Galperin M.Y."/>
            <person name="Jogler C."/>
        </authorList>
    </citation>
    <scope>NUCLEOTIDE SEQUENCE [LARGE SCALE GENOMIC DNA]</scope>
    <source>
        <strain evidence="2 3">Enr13</strain>
    </source>
</reference>
<keyword evidence="1" id="KW-1133">Transmembrane helix</keyword>
<proteinExistence type="predicted"/>
<keyword evidence="1" id="KW-0472">Membrane</keyword>
<keyword evidence="3" id="KW-1185">Reference proteome</keyword>
<organism evidence="2 3">
    <name type="scientific">Stieleria neptunia</name>
    <dbReference type="NCBI Taxonomy" id="2527979"/>
    <lineage>
        <taxon>Bacteria</taxon>
        <taxon>Pseudomonadati</taxon>
        <taxon>Planctomycetota</taxon>
        <taxon>Planctomycetia</taxon>
        <taxon>Pirellulales</taxon>
        <taxon>Pirellulaceae</taxon>
        <taxon>Stieleria</taxon>
    </lineage>
</organism>
<evidence type="ECO:0000313" key="2">
    <source>
        <dbReference type="EMBL" id="QDV44229.1"/>
    </source>
</evidence>
<dbReference type="OrthoDB" id="270485at2"/>
<dbReference type="EMBL" id="CP037423">
    <property type="protein sequence ID" value="QDV44229.1"/>
    <property type="molecule type" value="Genomic_DNA"/>
</dbReference>
<gene>
    <name evidence="2" type="ORF">Enr13x_40910</name>
</gene>
<sequence>MNRSQPRTGQTMLELIAATIVITIALVPALKLTRTRIANTEDLERAETRLALCTSKLEEELAYTAANWELNSHRGHFASIGHADVWFQVMKSDAIAAGGRPGELATIDVTVWHDQDADATLDADEQRIRLATKLAKLVAYESEFSDP</sequence>
<evidence type="ECO:0000313" key="3">
    <source>
        <dbReference type="Proteomes" id="UP000319004"/>
    </source>
</evidence>
<dbReference type="Proteomes" id="UP000319004">
    <property type="component" value="Chromosome"/>
</dbReference>
<dbReference type="AlphaFoldDB" id="A0A518HTP8"/>
<dbReference type="RefSeq" id="WP_145388608.1">
    <property type="nucleotide sequence ID" value="NZ_CP037423.1"/>
</dbReference>
<feature type="transmembrane region" description="Helical" evidence="1">
    <location>
        <begin position="12"/>
        <end position="30"/>
    </location>
</feature>
<protein>
    <submittedName>
        <fullName evidence="2">Uncharacterized protein</fullName>
    </submittedName>
</protein>
<name>A0A518HTP8_9BACT</name>
<keyword evidence="1" id="KW-0812">Transmembrane</keyword>
<accession>A0A518HTP8</accession>
<evidence type="ECO:0000256" key="1">
    <source>
        <dbReference type="SAM" id="Phobius"/>
    </source>
</evidence>
<dbReference type="KEGG" id="snep:Enr13x_40910"/>